<name>A0ABW0KLZ7_9BACT</name>
<reference evidence="2" key="1">
    <citation type="journal article" date="2019" name="Int. J. Syst. Evol. Microbiol.">
        <title>The Global Catalogue of Microorganisms (GCM) 10K type strain sequencing project: providing services to taxonomists for standard genome sequencing and annotation.</title>
        <authorList>
            <consortium name="The Broad Institute Genomics Platform"/>
            <consortium name="The Broad Institute Genome Sequencing Center for Infectious Disease"/>
            <person name="Wu L."/>
            <person name="Ma J."/>
        </authorList>
    </citation>
    <scope>NUCLEOTIDE SEQUENCE [LARGE SCALE GENOMIC DNA]</scope>
    <source>
        <strain evidence="2">CGMCC 4.1469</strain>
    </source>
</reference>
<organism evidence="1 2">
    <name type="scientific">Prosthecobacter fluviatilis</name>
    <dbReference type="NCBI Taxonomy" id="445931"/>
    <lineage>
        <taxon>Bacteria</taxon>
        <taxon>Pseudomonadati</taxon>
        <taxon>Verrucomicrobiota</taxon>
        <taxon>Verrucomicrobiia</taxon>
        <taxon>Verrucomicrobiales</taxon>
        <taxon>Verrucomicrobiaceae</taxon>
        <taxon>Prosthecobacter</taxon>
    </lineage>
</organism>
<accession>A0ABW0KLZ7</accession>
<dbReference type="EMBL" id="JBHSMQ010000002">
    <property type="protein sequence ID" value="MFC5454485.1"/>
    <property type="molecule type" value="Genomic_DNA"/>
</dbReference>
<dbReference type="RefSeq" id="WP_377164614.1">
    <property type="nucleotide sequence ID" value="NZ_JBHSMQ010000002.1"/>
</dbReference>
<proteinExistence type="predicted"/>
<keyword evidence="2" id="KW-1185">Reference proteome</keyword>
<comment type="caution">
    <text evidence="1">The sequence shown here is derived from an EMBL/GenBank/DDBJ whole genome shotgun (WGS) entry which is preliminary data.</text>
</comment>
<gene>
    <name evidence="1" type="ORF">ACFQDI_06415</name>
</gene>
<dbReference type="Proteomes" id="UP001596052">
    <property type="component" value="Unassembled WGS sequence"/>
</dbReference>
<sequence length="106" mass="11908">MRWYLYISSILILLTFGSELCALASGSAALKVTSHLVLALDEDDVEMKISGLRDHADPEWDPFMLSRMDLMAHCVRTELVLSLEKAAISKACPGVRRHRLLCRECC</sequence>
<protein>
    <submittedName>
        <fullName evidence="1">Uncharacterized protein</fullName>
    </submittedName>
</protein>
<evidence type="ECO:0000313" key="2">
    <source>
        <dbReference type="Proteomes" id="UP001596052"/>
    </source>
</evidence>
<evidence type="ECO:0000313" key="1">
    <source>
        <dbReference type="EMBL" id="MFC5454485.1"/>
    </source>
</evidence>